<dbReference type="InterPro" id="IPR005517">
    <property type="entry name" value="Transl_elong_EFG/EF2_IV"/>
</dbReference>
<dbReference type="NCBIfam" id="TIGR00231">
    <property type="entry name" value="small_GTP"/>
    <property type="match status" value="1"/>
</dbReference>
<dbReference type="InterPro" id="IPR009000">
    <property type="entry name" value="Transl_B-barrel_sf"/>
</dbReference>
<name>A0A1Y3U606_9ACTN</name>
<dbReference type="Gene3D" id="3.30.70.240">
    <property type="match status" value="1"/>
</dbReference>
<keyword evidence="2" id="KW-0648">Protein biosynthesis</keyword>
<dbReference type="InterPro" id="IPR035650">
    <property type="entry name" value="Tet_C"/>
</dbReference>
<dbReference type="InterPro" id="IPR000795">
    <property type="entry name" value="T_Tr_GTP-bd_dom"/>
</dbReference>
<dbReference type="eggNOG" id="COG0480">
    <property type="taxonomic scope" value="Bacteria"/>
</dbReference>
<keyword evidence="7" id="KW-1185">Reference proteome</keyword>
<dbReference type="EMBL" id="NFHO01000007">
    <property type="protein sequence ID" value="OUN42547.1"/>
    <property type="molecule type" value="Genomic_DNA"/>
</dbReference>
<dbReference type="GO" id="GO:0006412">
    <property type="term" value="P:translation"/>
    <property type="evidence" value="ECO:0007669"/>
    <property type="project" value="UniProtKB-KW"/>
</dbReference>
<comment type="caution">
    <text evidence="6">The sequence shown here is derived from an EMBL/GenBank/DDBJ whole genome shotgun (WGS) entry which is preliminary data.</text>
</comment>
<dbReference type="SUPFAM" id="SSF54980">
    <property type="entry name" value="EF-G C-terminal domain-like"/>
    <property type="match status" value="2"/>
</dbReference>
<evidence type="ECO:0000313" key="6">
    <source>
        <dbReference type="EMBL" id="OUN42547.1"/>
    </source>
</evidence>
<dbReference type="SMART" id="SM00889">
    <property type="entry name" value="EFG_IV"/>
    <property type="match status" value="1"/>
</dbReference>
<dbReference type="GO" id="GO:0003924">
    <property type="term" value="F:GTPase activity"/>
    <property type="evidence" value="ECO:0007669"/>
    <property type="project" value="InterPro"/>
</dbReference>
<dbReference type="GO" id="GO:0005525">
    <property type="term" value="F:GTP binding"/>
    <property type="evidence" value="ECO:0007669"/>
    <property type="project" value="UniProtKB-KW"/>
</dbReference>
<dbReference type="PRINTS" id="PR00315">
    <property type="entry name" value="ELONGATNFCT"/>
</dbReference>
<dbReference type="STRING" id="1118060.GCA_000311845_00385"/>
<dbReference type="SUPFAM" id="SSF50447">
    <property type="entry name" value="Translation proteins"/>
    <property type="match status" value="1"/>
</dbReference>
<organism evidence="6 7">
    <name type="scientific">Enorma massiliensis</name>
    <dbReference type="NCBI Taxonomy" id="1472761"/>
    <lineage>
        <taxon>Bacteria</taxon>
        <taxon>Bacillati</taxon>
        <taxon>Actinomycetota</taxon>
        <taxon>Coriobacteriia</taxon>
        <taxon>Coriobacteriales</taxon>
        <taxon>Coriobacteriaceae</taxon>
        <taxon>Enorma</taxon>
    </lineage>
</organism>
<dbReference type="GO" id="GO:0032790">
    <property type="term" value="P:ribosome disassembly"/>
    <property type="evidence" value="ECO:0007669"/>
    <property type="project" value="TreeGrafter"/>
</dbReference>
<sequence>MQAHKERLLHGTARARDAWPPHLLQSCALATKEGARVKQAVVGLLAHVDAGKTTLAEAMLLAAGAIRTAGRVDRGDSHLDTDPMERERGITIFASQASLDWDGTHIMLLDAPGHVDFSAEAERTIAALDCALLVVGANDGIQGHTETLWDLLRRHQVPTLIFVNKCDLEHPGRSALMADLRARLSPVCLDGAAFASGDPTALEDAASADEAALDEYLETGSIAPASYAKLVAERSVFPVFFGAALRNNGVRELLDALAALAPEHSWPTAFAARVFRISRSDRGERLSWLKVTGGTLRAKMMVEGADHGAPWAEKINEIRLYQGKRHETVAELPAGSICAVTGLTRTMPGSALGAEAAAPRPLLAPVLSYQVIPAPGTDASALVRALRELASEDPLLGVTWHEQLQEAHAQLMGEVQQDVVRELLRDRYGIEVEFGPGGILYKETIVEPVEGVGHFEPLRHYAEVRVQLEPLPRGTGMQFGTRCSEDDLDRNWQRLALSNAMERDHAGVLTGAPLTDVRITLIAGRAHAKHTEGGDFRQATYRAVRQALMTAREQGACVLLEPWYRFRLVVPADKVGRALTDLTRMAAVFEAPEAAGEMATIEGVAPASETGEYGLEVARYTGGRGRISLELEGYASCHDAEAVIEAAAYDPEADLPNTPDSVFCSHGAGHTVKWYDVPEHAHTTVDPACLRPWRPADAAFFTKRP</sequence>
<dbReference type="InterPro" id="IPR020568">
    <property type="entry name" value="Ribosomal_Su5_D2-typ_SF"/>
</dbReference>
<dbReference type="InterPro" id="IPR014721">
    <property type="entry name" value="Ribsml_uS5_D2-typ_fold_subgr"/>
</dbReference>
<protein>
    <submittedName>
        <fullName evidence="6">GTP-binding protein</fullName>
    </submittedName>
</protein>
<dbReference type="InterPro" id="IPR000640">
    <property type="entry name" value="EFG_V-like"/>
</dbReference>
<dbReference type="Pfam" id="PF14492">
    <property type="entry name" value="EFG_III"/>
    <property type="match status" value="1"/>
</dbReference>
<evidence type="ECO:0000259" key="5">
    <source>
        <dbReference type="PROSITE" id="PS51722"/>
    </source>
</evidence>
<evidence type="ECO:0000256" key="2">
    <source>
        <dbReference type="ARBA" id="ARBA00022917"/>
    </source>
</evidence>
<dbReference type="InterPro" id="IPR041095">
    <property type="entry name" value="EFG_II"/>
</dbReference>
<dbReference type="Pfam" id="PF03764">
    <property type="entry name" value="EFG_IV"/>
    <property type="match status" value="1"/>
</dbReference>
<evidence type="ECO:0000313" key="7">
    <source>
        <dbReference type="Proteomes" id="UP000196560"/>
    </source>
</evidence>
<reference evidence="7" key="1">
    <citation type="submission" date="2017-04" db="EMBL/GenBank/DDBJ databases">
        <title>Function of individual gut microbiota members based on whole genome sequencing of pure cultures obtained from chicken caecum.</title>
        <authorList>
            <person name="Medvecky M."/>
            <person name="Cejkova D."/>
            <person name="Polansky O."/>
            <person name="Karasova D."/>
            <person name="Kubasova T."/>
            <person name="Cizek A."/>
            <person name="Rychlik I."/>
        </authorList>
    </citation>
    <scope>NUCLEOTIDE SEQUENCE [LARGE SCALE GENOMIC DNA]</scope>
    <source>
        <strain evidence="7">An70</strain>
    </source>
</reference>
<gene>
    <name evidence="6" type="ORF">B5G21_06855</name>
</gene>
<dbReference type="InterPro" id="IPR031157">
    <property type="entry name" value="G_TR_CS"/>
</dbReference>
<dbReference type="AlphaFoldDB" id="A0A1Y3U606"/>
<dbReference type="PANTHER" id="PTHR43261:SF1">
    <property type="entry name" value="RIBOSOME-RELEASING FACTOR 2, MITOCHONDRIAL"/>
    <property type="match status" value="1"/>
</dbReference>
<dbReference type="InterPro" id="IPR035647">
    <property type="entry name" value="EFG_III/V"/>
</dbReference>
<dbReference type="InterPro" id="IPR005225">
    <property type="entry name" value="Small_GTP-bd"/>
</dbReference>
<dbReference type="Proteomes" id="UP000196560">
    <property type="component" value="Unassembled WGS sequence"/>
</dbReference>
<dbReference type="SMART" id="SM00838">
    <property type="entry name" value="EFG_C"/>
    <property type="match status" value="1"/>
</dbReference>
<evidence type="ECO:0000256" key="3">
    <source>
        <dbReference type="ARBA" id="ARBA00023134"/>
    </source>
</evidence>
<accession>A0A1Y3U606</accession>
<dbReference type="Pfam" id="PF00679">
    <property type="entry name" value="EFG_C"/>
    <property type="match status" value="1"/>
</dbReference>
<dbReference type="PANTHER" id="PTHR43261">
    <property type="entry name" value="TRANSLATION ELONGATION FACTOR G-RELATED"/>
    <property type="match status" value="1"/>
</dbReference>
<dbReference type="InterPro" id="IPR027417">
    <property type="entry name" value="P-loop_NTPase"/>
</dbReference>
<dbReference type="Pfam" id="PF00009">
    <property type="entry name" value="GTP_EFTU"/>
    <property type="match status" value="1"/>
</dbReference>
<dbReference type="GO" id="GO:0046677">
    <property type="term" value="P:response to antibiotic"/>
    <property type="evidence" value="ECO:0007669"/>
    <property type="project" value="UniProtKB-KW"/>
</dbReference>
<keyword evidence="3" id="KW-0342">GTP-binding</keyword>
<feature type="domain" description="Tr-type G" evidence="5">
    <location>
        <begin position="37"/>
        <end position="268"/>
    </location>
</feature>
<dbReference type="Gene3D" id="3.30.230.10">
    <property type="match status" value="1"/>
</dbReference>
<keyword evidence="4" id="KW-0046">Antibiotic resistance</keyword>
<dbReference type="Gene3D" id="3.40.50.300">
    <property type="entry name" value="P-loop containing nucleotide triphosphate hydrolases"/>
    <property type="match status" value="1"/>
</dbReference>
<dbReference type="CDD" id="cd03711">
    <property type="entry name" value="Tet_C"/>
    <property type="match status" value="1"/>
</dbReference>
<dbReference type="Gene3D" id="3.30.70.870">
    <property type="entry name" value="Elongation Factor G (Translational Gtpase), domain 3"/>
    <property type="match status" value="1"/>
</dbReference>
<dbReference type="SUPFAM" id="SSF52540">
    <property type="entry name" value="P-loop containing nucleoside triphosphate hydrolases"/>
    <property type="match status" value="1"/>
</dbReference>
<proteinExistence type="predicted"/>
<evidence type="ECO:0000256" key="1">
    <source>
        <dbReference type="ARBA" id="ARBA00022741"/>
    </source>
</evidence>
<dbReference type="PROSITE" id="PS00301">
    <property type="entry name" value="G_TR_1"/>
    <property type="match status" value="1"/>
</dbReference>
<keyword evidence="1" id="KW-0547">Nucleotide-binding</keyword>
<dbReference type="Gene3D" id="2.40.30.10">
    <property type="entry name" value="Translation factors"/>
    <property type="match status" value="1"/>
</dbReference>
<evidence type="ECO:0000256" key="4">
    <source>
        <dbReference type="ARBA" id="ARBA00023251"/>
    </source>
</evidence>
<dbReference type="PROSITE" id="PS51722">
    <property type="entry name" value="G_TR_2"/>
    <property type="match status" value="1"/>
</dbReference>
<dbReference type="SUPFAM" id="SSF54211">
    <property type="entry name" value="Ribosomal protein S5 domain 2-like"/>
    <property type="match status" value="1"/>
</dbReference>